<name>A0A833JDU0_9BACT</name>
<evidence type="ECO:0000256" key="3">
    <source>
        <dbReference type="ARBA" id="ARBA00022692"/>
    </source>
</evidence>
<feature type="transmembrane region" description="Helical" evidence="6">
    <location>
        <begin position="365"/>
        <end position="384"/>
    </location>
</feature>
<dbReference type="RefSeq" id="WP_152212233.1">
    <property type="nucleotide sequence ID" value="NZ_WFLN01000005.1"/>
</dbReference>
<evidence type="ECO:0000256" key="5">
    <source>
        <dbReference type="ARBA" id="ARBA00023136"/>
    </source>
</evidence>
<keyword evidence="2" id="KW-1003">Cell membrane</keyword>
<evidence type="ECO:0000256" key="6">
    <source>
        <dbReference type="SAM" id="Phobius"/>
    </source>
</evidence>
<dbReference type="Proteomes" id="UP000442694">
    <property type="component" value="Unassembled WGS sequence"/>
</dbReference>
<sequence length="399" mass="44404">MVAYVLSVLFYRLANGCLVLAISWILLNHSQAAEKNLVWVVVGSFLPALLVAPLTNHIFKYFSAIKSTLIACISIIVFSFFMILFIHNPLIIIILNFLLWCVFFLLESTWEVWFADIVSGVKGDSAKNLNSLTMTISQVSLMLGPLLVGPSLRYAGQQGPFYTAIILYLIVISCILFYEFKYRLSKKIGYGTNSKKIQQKSILEIYKKGPSLFLFASLIFIWPVLGMVNMMLPILGKNRFNGVIDKVALLDAMLSLGMAGAGLFLATFIGKKMFSSKGMCISSILGVFSVFTLCLLIKDFNLMMLIIFIFGFSFGGLRILLRNELLAVLEPAEIGRIIGFSNALGFPVVVTFAFVYGFFPNTGEVSPLMTFLLFFVLIIFSVLLPKKKPIQPEVNASIL</sequence>
<evidence type="ECO:0000256" key="4">
    <source>
        <dbReference type="ARBA" id="ARBA00022989"/>
    </source>
</evidence>
<feature type="transmembrane region" description="Helical" evidence="6">
    <location>
        <begin position="160"/>
        <end position="178"/>
    </location>
</feature>
<evidence type="ECO:0000313" key="7">
    <source>
        <dbReference type="EMBL" id="KAB8032058.1"/>
    </source>
</evidence>
<dbReference type="PANTHER" id="PTHR23513">
    <property type="entry name" value="INTEGRAL MEMBRANE EFFLUX PROTEIN-RELATED"/>
    <property type="match status" value="1"/>
</dbReference>
<feature type="transmembrane region" description="Helical" evidence="6">
    <location>
        <begin position="247"/>
        <end position="266"/>
    </location>
</feature>
<feature type="transmembrane region" description="Helical" evidence="6">
    <location>
        <begin position="337"/>
        <end position="359"/>
    </location>
</feature>
<feature type="transmembrane region" description="Helical" evidence="6">
    <location>
        <begin position="92"/>
        <end position="117"/>
    </location>
</feature>
<feature type="transmembrane region" description="Helical" evidence="6">
    <location>
        <begin position="129"/>
        <end position="148"/>
    </location>
</feature>
<keyword evidence="4 6" id="KW-1133">Transmembrane helix</keyword>
<feature type="transmembrane region" description="Helical" evidence="6">
    <location>
        <begin position="67"/>
        <end position="86"/>
    </location>
</feature>
<dbReference type="GO" id="GO:0022857">
    <property type="term" value="F:transmembrane transporter activity"/>
    <property type="evidence" value="ECO:0007669"/>
    <property type="project" value="InterPro"/>
</dbReference>
<dbReference type="AlphaFoldDB" id="A0A833JDU0"/>
<feature type="transmembrane region" description="Helical" evidence="6">
    <location>
        <begin position="278"/>
        <end position="297"/>
    </location>
</feature>
<protein>
    <submittedName>
        <fullName evidence="7">MFS transporter</fullName>
    </submittedName>
</protein>
<gene>
    <name evidence="7" type="ORF">GCL57_05260</name>
</gene>
<evidence type="ECO:0000313" key="8">
    <source>
        <dbReference type="Proteomes" id="UP000442694"/>
    </source>
</evidence>
<feature type="transmembrane region" description="Helical" evidence="6">
    <location>
        <begin position="303"/>
        <end position="321"/>
    </location>
</feature>
<keyword evidence="5 6" id="KW-0472">Membrane</keyword>
<evidence type="ECO:0000256" key="1">
    <source>
        <dbReference type="ARBA" id="ARBA00004651"/>
    </source>
</evidence>
<dbReference type="PANTHER" id="PTHR23513:SF6">
    <property type="entry name" value="MAJOR FACILITATOR SUPERFAMILY ASSOCIATED DOMAIN-CONTAINING PROTEIN"/>
    <property type="match status" value="1"/>
</dbReference>
<comment type="caution">
    <text evidence="7">The sequence shown here is derived from an EMBL/GenBank/DDBJ whole genome shotgun (WGS) entry which is preliminary data.</text>
</comment>
<keyword evidence="8" id="KW-1185">Reference proteome</keyword>
<dbReference type="InterPro" id="IPR036259">
    <property type="entry name" value="MFS_trans_sf"/>
</dbReference>
<dbReference type="EMBL" id="WFLN01000005">
    <property type="protein sequence ID" value="KAB8032058.1"/>
    <property type="molecule type" value="Genomic_DNA"/>
</dbReference>
<keyword evidence="3 6" id="KW-0812">Transmembrane</keyword>
<reference evidence="7 8" key="1">
    <citation type="submission" date="2019-10" db="EMBL/GenBank/DDBJ databases">
        <title>New genus of Silvanigrellaceae.</title>
        <authorList>
            <person name="Pitt A."/>
            <person name="Hahn M.W."/>
        </authorList>
    </citation>
    <scope>NUCLEOTIDE SEQUENCE [LARGE SCALE GENOMIC DNA]</scope>
    <source>
        <strain evidence="7 8">33A1-SZDP</strain>
    </source>
</reference>
<comment type="subcellular location">
    <subcellularLocation>
        <location evidence="1">Cell membrane</location>
        <topology evidence="1">Multi-pass membrane protein</topology>
    </subcellularLocation>
</comment>
<proteinExistence type="predicted"/>
<dbReference type="Pfam" id="PF07690">
    <property type="entry name" value="MFS_1"/>
    <property type="match status" value="1"/>
</dbReference>
<dbReference type="Gene3D" id="1.20.1250.20">
    <property type="entry name" value="MFS general substrate transporter like domains"/>
    <property type="match status" value="1"/>
</dbReference>
<feature type="transmembrane region" description="Helical" evidence="6">
    <location>
        <begin position="37"/>
        <end position="55"/>
    </location>
</feature>
<organism evidence="7 8">
    <name type="scientific">Fluviispira multicolorata</name>
    <dbReference type="NCBI Taxonomy" id="2654512"/>
    <lineage>
        <taxon>Bacteria</taxon>
        <taxon>Pseudomonadati</taxon>
        <taxon>Bdellovibrionota</taxon>
        <taxon>Oligoflexia</taxon>
        <taxon>Silvanigrellales</taxon>
        <taxon>Silvanigrellaceae</taxon>
        <taxon>Fluviispira</taxon>
    </lineage>
</organism>
<feature type="transmembrane region" description="Helical" evidence="6">
    <location>
        <begin position="212"/>
        <end position="235"/>
    </location>
</feature>
<dbReference type="SUPFAM" id="SSF103473">
    <property type="entry name" value="MFS general substrate transporter"/>
    <property type="match status" value="1"/>
</dbReference>
<dbReference type="InterPro" id="IPR011701">
    <property type="entry name" value="MFS"/>
</dbReference>
<evidence type="ECO:0000256" key="2">
    <source>
        <dbReference type="ARBA" id="ARBA00022475"/>
    </source>
</evidence>
<accession>A0A833JDU0</accession>
<dbReference type="GO" id="GO:0005886">
    <property type="term" value="C:plasma membrane"/>
    <property type="evidence" value="ECO:0007669"/>
    <property type="project" value="UniProtKB-SubCell"/>
</dbReference>